<evidence type="ECO:0000313" key="17">
    <source>
        <dbReference type="Proteomes" id="UP000002350"/>
    </source>
</evidence>
<keyword evidence="10 11" id="KW-0998">Cell outer membrane</keyword>
<keyword evidence="3 11" id="KW-1134">Transmembrane beta strand</keyword>
<dbReference type="PANTHER" id="PTHR32552">
    <property type="entry name" value="FERRICHROME IRON RECEPTOR-RELATED"/>
    <property type="match status" value="1"/>
</dbReference>
<evidence type="ECO:0000259" key="15">
    <source>
        <dbReference type="Pfam" id="PF07715"/>
    </source>
</evidence>
<evidence type="ECO:0000256" key="3">
    <source>
        <dbReference type="ARBA" id="ARBA00022452"/>
    </source>
</evidence>
<dbReference type="SUPFAM" id="SSF56935">
    <property type="entry name" value="Porins"/>
    <property type="match status" value="1"/>
</dbReference>
<dbReference type="InterPro" id="IPR012910">
    <property type="entry name" value="Plug_dom"/>
</dbReference>
<comment type="subcellular location">
    <subcellularLocation>
        <location evidence="1 11">Cell outer membrane</location>
        <topology evidence="1 11">Multi-pass membrane protein</topology>
    </subcellularLocation>
</comment>
<dbReference type="Gene3D" id="2.40.170.20">
    <property type="entry name" value="TonB-dependent receptor, beta-barrel domain"/>
    <property type="match status" value="1"/>
</dbReference>
<keyword evidence="6" id="KW-0408">Iron</keyword>
<evidence type="ECO:0000313" key="16">
    <source>
        <dbReference type="EMBL" id="BAJ01291.1"/>
    </source>
</evidence>
<evidence type="ECO:0000256" key="6">
    <source>
        <dbReference type="ARBA" id="ARBA00023004"/>
    </source>
</evidence>
<feature type="chain" id="PRO_5003068236" evidence="13">
    <location>
        <begin position="33"/>
        <end position="777"/>
    </location>
</feature>
<keyword evidence="17" id="KW-1185">Reference proteome</keyword>
<evidence type="ECO:0000256" key="2">
    <source>
        <dbReference type="ARBA" id="ARBA00022448"/>
    </source>
</evidence>
<reference evidence="17" key="1">
    <citation type="journal article" date="2010" name="Mol. Biosyst.">
        <title>Complete genome sequence and comparative analysis of Shewanella violacea, a psychrophilic and piezophilic bacterium from deep sea floor sediments.</title>
        <authorList>
            <person name="Aono E."/>
            <person name="Baba T."/>
            <person name="Ara T."/>
            <person name="Nishi T."/>
            <person name="Nakamichi T."/>
            <person name="Inamoto E."/>
            <person name="Toyonaga H."/>
            <person name="Hasegawa M."/>
            <person name="Takai Y."/>
            <person name="Okumura Y."/>
            <person name="Baba M."/>
            <person name="Tomita M."/>
            <person name="Kato C."/>
            <person name="Oshima T."/>
            <person name="Nakasone K."/>
            <person name="Mori H."/>
        </authorList>
    </citation>
    <scope>NUCLEOTIDE SEQUENCE [LARGE SCALE GENOMIC DNA]</scope>
    <source>
        <strain evidence="17">JCM 10179 / CIP 106290 / LMG 19151 / DSS12</strain>
    </source>
</reference>
<evidence type="ECO:0000256" key="9">
    <source>
        <dbReference type="ARBA" id="ARBA00023136"/>
    </source>
</evidence>
<protein>
    <submittedName>
        <fullName evidence="16">TonB-dependent receptor</fullName>
    </submittedName>
</protein>
<proteinExistence type="inferred from homology"/>
<evidence type="ECO:0000256" key="8">
    <source>
        <dbReference type="ARBA" id="ARBA00023077"/>
    </source>
</evidence>
<keyword evidence="7" id="KW-0406">Ion transport</keyword>
<evidence type="ECO:0000256" key="1">
    <source>
        <dbReference type="ARBA" id="ARBA00004571"/>
    </source>
</evidence>
<evidence type="ECO:0000256" key="12">
    <source>
        <dbReference type="RuleBase" id="RU003357"/>
    </source>
</evidence>
<dbReference type="PROSITE" id="PS52016">
    <property type="entry name" value="TONB_DEPENDENT_REC_3"/>
    <property type="match status" value="1"/>
</dbReference>
<evidence type="ECO:0000256" key="10">
    <source>
        <dbReference type="ARBA" id="ARBA00023237"/>
    </source>
</evidence>
<keyword evidence="16" id="KW-0675">Receptor</keyword>
<keyword evidence="13" id="KW-0732">Signal</keyword>
<keyword evidence="8 12" id="KW-0798">TonB box</keyword>
<gene>
    <name evidence="16" type="ordered locus">SVI_1320</name>
</gene>
<evidence type="ECO:0000256" key="13">
    <source>
        <dbReference type="SAM" id="SignalP"/>
    </source>
</evidence>
<evidence type="ECO:0000259" key="14">
    <source>
        <dbReference type="Pfam" id="PF00593"/>
    </source>
</evidence>
<keyword evidence="2 11" id="KW-0813">Transport</keyword>
<dbReference type="Pfam" id="PF00593">
    <property type="entry name" value="TonB_dep_Rec_b-barrel"/>
    <property type="match status" value="1"/>
</dbReference>
<dbReference type="HOGENOM" id="CLU_008287_15_2_6"/>
<dbReference type="PANTHER" id="PTHR32552:SF81">
    <property type="entry name" value="TONB-DEPENDENT OUTER MEMBRANE RECEPTOR"/>
    <property type="match status" value="1"/>
</dbReference>
<dbReference type="InterPro" id="IPR039426">
    <property type="entry name" value="TonB-dep_rcpt-like"/>
</dbReference>
<dbReference type="Pfam" id="PF07715">
    <property type="entry name" value="Plug"/>
    <property type="match status" value="1"/>
</dbReference>
<keyword evidence="9 11" id="KW-0472">Membrane</keyword>
<dbReference type="KEGG" id="svo:SVI_1320"/>
<dbReference type="AlphaFoldDB" id="D4ZHZ2"/>
<evidence type="ECO:0000256" key="5">
    <source>
        <dbReference type="ARBA" id="ARBA00022692"/>
    </source>
</evidence>
<feature type="domain" description="TonB-dependent receptor plug" evidence="15">
    <location>
        <begin position="51"/>
        <end position="157"/>
    </location>
</feature>
<comment type="similarity">
    <text evidence="11 12">Belongs to the TonB-dependent receptor family.</text>
</comment>
<accession>D4ZHZ2</accession>
<organism evidence="16 17">
    <name type="scientific">Shewanella violacea (strain JCM 10179 / CIP 106290 / LMG 19151 / DSS12)</name>
    <dbReference type="NCBI Taxonomy" id="637905"/>
    <lineage>
        <taxon>Bacteria</taxon>
        <taxon>Pseudomonadati</taxon>
        <taxon>Pseudomonadota</taxon>
        <taxon>Gammaproteobacteria</taxon>
        <taxon>Alteromonadales</taxon>
        <taxon>Shewanellaceae</taxon>
        <taxon>Shewanella</taxon>
    </lineage>
</organism>
<dbReference type="EMBL" id="AP011177">
    <property type="protein sequence ID" value="BAJ01291.1"/>
    <property type="molecule type" value="Genomic_DNA"/>
</dbReference>
<feature type="signal peptide" evidence="13">
    <location>
        <begin position="1"/>
        <end position="32"/>
    </location>
</feature>
<keyword evidence="5 11" id="KW-0812">Transmembrane</keyword>
<dbReference type="InterPro" id="IPR036942">
    <property type="entry name" value="Beta-barrel_TonB_sf"/>
</dbReference>
<evidence type="ECO:0000256" key="7">
    <source>
        <dbReference type="ARBA" id="ARBA00023065"/>
    </source>
</evidence>
<dbReference type="eggNOG" id="COG4773">
    <property type="taxonomic scope" value="Bacteria"/>
</dbReference>
<feature type="domain" description="TonB-dependent receptor-like beta-barrel" evidence="14">
    <location>
        <begin position="256"/>
        <end position="744"/>
    </location>
</feature>
<keyword evidence="4" id="KW-0410">Iron transport</keyword>
<dbReference type="GO" id="GO:0009279">
    <property type="term" value="C:cell outer membrane"/>
    <property type="evidence" value="ECO:0007669"/>
    <property type="project" value="UniProtKB-SubCell"/>
</dbReference>
<dbReference type="Proteomes" id="UP000002350">
    <property type="component" value="Chromosome"/>
</dbReference>
<dbReference type="STRING" id="637905.SVI_1320"/>
<dbReference type="GO" id="GO:0006826">
    <property type="term" value="P:iron ion transport"/>
    <property type="evidence" value="ECO:0007669"/>
    <property type="project" value="UniProtKB-KW"/>
</dbReference>
<dbReference type="InterPro" id="IPR000531">
    <property type="entry name" value="Beta-barrel_TonB"/>
</dbReference>
<evidence type="ECO:0000256" key="4">
    <source>
        <dbReference type="ARBA" id="ARBA00022496"/>
    </source>
</evidence>
<sequence>MQTGPMMKQNAITLAIRTSILCSLMLPGMANADDQAIERIMVTGQKVDRTLQETTASVAVITSKQIEDQNINDLYDALERTPNVNGDLRNGFSIRGIDAYNVSGGGSSNLASLYIDGAVMPFDIIRQGGFSTWDVSQIEILRGPQSTLQGRNSLAGAIIMRTVDPSFEWEGKARLGVGEYGQREYAAAIGGEVIEDEVAFRASADKNDFDGYIDNTFTGETADHNDNETYRLKLKYQPSSFQDFYAQIGYTKNKTNLGIRGTSTLAADGSKLADPFAHRQVSLDLASFTFTDMDIYTLELNYDINDIWTASAVSTYSTVEAGFSWDDDATSEPTAARFWNNQEDTFSQEVKFVFDTEQFSGVIGGFYANQENEITSHGQRYISFQRLGVPALLVTSPDDGGLGLPQSLADMVLGLYADVDPVLIYNEALTKQSVTNLALYGDAVYKINDSWDIFAGFRFDREKQENESDGDVSISNAYLMPDPSNPAFDPMTSALVAGINQKLLGFASSASGVEPLLDASFNAFLPKLGASYHWNSDITTSFTVQQGYRSGGVGTNTARNTTHTFEPEYTWNYELAFRSVWLEGSLSANANIFYVDWQDQQVNVQFSSNSFDSETRNAGSSTVQGFEAEFFYQIDSDWNVYGGLGYAKTEFNEFKIVLPTVTYDLSGNSFEDAPEWTANLGSTYRSDAGFFANLNVSYAGESSGINNPAAAGLDHLPMNDERILVNARVGYEWDSFSIYALGTNILDNEYMSLVDVGYNFQTLSAPRQLTLRVEAQF</sequence>
<evidence type="ECO:0000256" key="11">
    <source>
        <dbReference type="PROSITE-ProRule" id="PRU01360"/>
    </source>
</evidence>
<name>D4ZHZ2_SHEVD</name>